<dbReference type="AlphaFoldDB" id="A0A0C2WN97"/>
<dbReference type="OrthoDB" id="2987506at2759"/>
<evidence type="ECO:0000313" key="2">
    <source>
        <dbReference type="Proteomes" id="UP000054097"/>
    </source>
</evidence>
<proteinExistence type="predicted"/>
<dbReference type="HOGENOM" id="CLU_108458_0_0_1"/>
<dbReference type="Proteomes" id="UP000054097">
    <property type="component" value="Unassembled WGS sequence"/>
</dbReference>
<protein>
    <submittedName>
        <fullName evidence="1">Uncharacterized protein</fullName>
    </submittedName>
</protein>
<sequence length="204" mass="22325">MATYTLEVEIGTNQIGWLISNGFELCVARQINQGQYTVIWDSKQISVNETFSWQESFQTFWVETFKSGLKVSASSNIVDIAYGQTVIIQPDSTMSNATGTPDQSGIFHVVNNYAEPVNIGINSRIGTDAFAPLFVSPNQILFGQSMELEPLNTIKLWFQKDGAKGSMIEKTVGASLEVTYGGVMDNKVTYKGESPGNGEWALSG</sequence>
<keyword evidence="2" id="KW-1185">Reference proteome</keyword>
<dbReference type="EMBL" id="KN824297">
    <property type="protein sequence ID" value="KIM27723.1"/>
    <property type="molecule type" value="Genomic_DNA"/>
</dbReference>
<reference evidence="1 2" key="1">
    <citation type="submission" date="2014-04" db="EMBL/GenBank/DDBJ databases">
        <authorList>
            <consortium name="DOE Joint Genome Institute"/>
            <person name="Kuo A."/>
            <person name="Zuccaro A."/>
            <person name="Kohler A."/>
            <person name="Nagy L.G."/>
            <person name="Floudas D."/>
            <person name="Copeland A."/>
            <person name="Barry K.W."/>
            <person name="Cichocki N."/>
            <person name="Veneault-Fourrey C."/>
            <person name="LaButti K."/>
            <person name="Lindquist E.A."/>
            <person name="Lipzen A."/>
            <person name="Lundell T."/>
            <person name="Morin E."/>
            <person name="Murat C."/>
            <person name="Sun H."/>
            <person name="Tunlid A."/>
            <person name="Henrissat B."/>
            <person name="Grigoriev I.V."/>
            <person name="Hibbett D.S."/>
            <person name="Martin F."/>
            <person name="Nordberg H.P."/>
            <person name="Cantor M.N."/>
            <person name="Hua S.X."/>
        </authorList>
    </citation>
    <scope>NUCLEOTIDE SEQUENCE [LARGE SCALE GENOMIC DNA]</scope>
    <source>
        <strain evidence="1 2">MAFF 305830</strain>
    </source>
</reference>
<name>A0A0C2WN97_SERVB</name>
<reference evidence="2" key="2">
    <citation type="submission" date="2015-01" db="EMBL/GenBank/DDBJ databases">
        <title>Evolutionary Origins and Diversification of the Mycorrhizal Mutualists.</title>
        <authorList>
            <consortium name="DOE Joint Genome Institute"/>
            <consortium name="Mycorrhizal Genomics Consortium"/>
            <person name="Kohler A."/>
            <person name="Kuo A."/>
            <person name="Nagy L.G."/>
            <person name="Floudas D."/>
            <person name="Copeland A."/>
            <person name="Barry K.W."/>
            <person name="Cichocki N."/>
            <person name="Veneault-Fourrey C."/>
            <person name="LaButti K."/>
            <person name="Lindquist E.A."/>
            <person name="Lipzen A."/>
            <person name="Lundell T."/>
            <person name="Morin E."/>
            <person name="Murat C."/>
            <person name="Riley R."/>
            <person name="Ohm R."/>
            <person name="Sun H."/>
            <person name="Tunlid A."/>
            <person name="Henrissat B."/>
            <person name="Grigoriev I.V."/>
            <person name="Hibbett D.S."/>
            <person name="Martin F."/>
        </authorList>
    </citation>
    <scope>NUCLEOTIDE SEQUENCE [LARGE SCALE GENOMIC DNA]</scope>
    <source>
        <strain evidence="2">MAFF 305830</strain>
    </source>
</reference>
<gene>
    <name evidence="1" type="ORF">M408DRAFT_163619</name>
</gene>
<evidence type="ECO:0000313" key="1">
    <source>
        <dbReference type="EMBL" id="KIM27723.1"/>
    </source>
</evidence>
<accession>A0A0C2WN97</accession>
<organism evidence="1 2">
    <name type="scientific">Serendipita vermifera MAFF 305830</name>
    <dbReference type="NCBI Taxonomy" id="933852"/>
    <lineage>
        <taxon>Eukaryota</taxon>
        <taxon>Fungi</taxon>
        <taxon>Dikarya</taxon>
        <taxon>Basidiomycota</taxon>
        <taxon>Agaricomycotina</taxon>
        <taxon>Agaricomycetes</taxon>
        <taxon>Sebacinales</taxon>
        <taxon>Serendipitaceae</taxon>
        <taxon>Serendipita</taxon>
    </lineage>
</organism>